<dbReference type="Pfam" id="PF00583">
    <property type="entry name" value="Acetyltransf_1"/>
    <property type="match status" value="1"/>
</dbReference>
<feature type="domain" description="N-acetyltransferase" evidence="1">
    <location>
        <begin position="27"/>
        <end position="160"/>
    </location>
</feature>
<dbReference type="PROSITE" id="PS51186">
    <property type="entry name" value="GNAT"/>
    <property type="match status" value="1"/>
</dbReference>
<dbReference type="Gene3D" id="3.40.630.30">
    <property type="match status" value="1"/>
</dbReference>
<evidence type="ECO:0000259" key="1">
    <source>
        <dbReference type="PROSITE" id="PS51186"/>
    </source>
</evidence>
<dbReference type="InterPro" id="IPR000182">
    <property type="entry name" value="GNAT_dom"/>
</dbReference>
<dbReference type="EMBL" id="RIZI01000195">
    <property type="protein sequence ID" value="RNF57811.1"/>
    <property type="molecule type" value="Genomic_DNA"/>
</dbReference>
<protein>
    <submittedName>
        <fullName evidence="2">GNAT family N-acetyltransferase</fullName>
    </submittedName>
</protein>
<gene>
    <name evidence="2" type="ORF">EC580_14410</name>
</gene>
<dbReference type="CDD" id="cd04301">
    <property type="entry name" value="NAT_SF"/>
    <property type="match status" value="1"/>
</dbReference>
<organism evidence="2">
    <name type="scientific">Acidithiobacillus sulfuriphilus</name>
    <dbReference type="NCBI Taxonomy" id="1867749"/>
    <lineage>
        <taxon>Bacteria</taxon>
        <taxon>Pseudomonadati</taxon>
        <taxon>Pseudomonadota</taxon>
        <taxon>Acidithiobacillia</taxon>
        <taxon>Acidithiobacillales</taxon>
        <taxon>Acidithiobacillaceae</taxon>
        <taxon>Acidithiobacillus</taxon>
    </lineage>
</organism>
<keyword evidence="2" id="KW-0808">Transferase</keyword>
<dbReference type="SUPFAM" id="SSF55729">
    <property type="entry name" value="Acyl-CoA N-acyltransferases (Nat)"/>
    <property type="match status" value="1"/>
</dbReference>
<reference evidence="2" key="1">
    <citation type="submission" date="2018-10" db="EMBL/GenBank/DDBJ databases">
        <title>Acidithiobacillus sulfuriphilus sp. nov.: an extremely acidophilic sulfur-oxidizing chemolithotroph isolated from a neutral pH environment.</title>
        <authorList>
            <person name="Falagan C."/>
            <person name="Moya-Beltran A."/>
            <person name="Quatrini R."/>
            <person name="Johnson D.B."/>
        </authorList>
    </citation>
    <scope>NUCLEOTIDE SEQUENCE [LARGE SCALE GENOMIC DNA]</scope>
    <source>
        <strain evidence="2">CJ-2</strain>
    </source>
</reference>
<sequence>MCRSDQTNRDITFVAMPQGYVARFTSALINHHAGCLQRVMGCSEAMAKEITLRQLSSLYNNQNLQADSYLIAVQRLEQIIGGAWYSAQMGQAGILHWIMIEDIYQGNGHGKRLMQYVIQHCQSVGAIGLALHVFAENEQSVLLYRKLGFAMIGKEMYLQW</sequence>
<accession>A0A3M8QQ67</accession>
<comment type="caution">
    <text evidence="2">The sequence shown here is derived from an EMBL/GenBank/DDBJ whole genome shotgun (WGS) entry which is preliminary data.</text>
</comment>
<dbReference type="AlphaFoldDB" id="A0A3M8QQ67"/>
<evidence type="ECO:0000313" key="2">
    <source>
        <dbReference type="EMBL" id="RNF57811.1"/>
    </source>
</evidence>
<proteinExistence type="predicted"/>
<dbReference type="GO" id="GO:0016747">
    <property type="term" value="F:acyltransferase activity, transferring groups other than amino-acyl groups"/>
    <property type="evidence" value="ECO:0007669"/>
    <property type="project" value="InterPro"/>
</dbReference>
<dbReference type="InterPro" id="IPR016181">
    <property type="entry name" value="Acyl_CoA_acyltransferase"/>
</dbReference>
<name>A0A3M8QQ67_9PROT</name>